<evidence type="ECO:0000256" key="1">
    <source>
        <dbReference type="SAM" id="MobiDB-lite"/>
    </source>
</evidence>
<dbReference type="WBParaSite" id="nRc.2.0.1.t08776-RA">
    <property type="protein sequence ID" value="nRc.2.0.1.t08776-RA"/>
    <property type="gene ID" value="nRc.2.0.1.g08776"/>
</dbReference>
<dbReference type="AlphaFoldDB" id="A0A915I4T9"/>
<protein>
    <submittedName>
        <fullName evidence="3">Uncharacterized protein</fullName>
    </submittedName>
</protein>
<keyword evidence="2" id="KW-1185">Reference proteome</keyword>
<evidence type="ECO:0000313" key="3">
    <source>
        <dbReference type="WBParaSite" id="nRc.2.0.1.t08776-RA"/>
    </source>
</evidence>
<evidence type="ECO:0000313" key="2">
    <source>
        <dbReference type="Proteomes" id="UP000887565"/>
    </source>
</evidence>
<dbReference type="Proteomes" id="UP000887565">
    <property type="component" value="Unplaced"/>
</dbReference>
<accession>A0A915I4T9</accession>
<organism evidence="2 3">
    <name type="scientific">Romanomermis culicivorax</name>
    <name type="common">Nematode worm</name>
    <dbReference type="NCBI Taxonomy" id="13658"/>
    <lineage>
        <taxon>Eukaryota</taxon>
        <taxon>Metazoa</taxon>
        <taxon>Ecdysozoa</taxon>
        <taxon>Nematoda</taxon>
        <taxon>Enoplea</taxon>
        <taxon>Dorylaimia</taxon>
        <taxon>Mermithida</taxon>
        <taxon>Mermithoidea</taxon>
        <taxon>Mermithidae</taxon>
        <taxon>Romanomermis</taxon>
    </lineage>
</organism>
<name>A0A915I4T9_ROMCU</name>
<proteinExistence type="predicted"/>
<reference evidence="3" key="1">
    <citation type="submission" date="2022-11" db="UniProtKB">
        <authorList>
            <consortium name="WormBaseParasite"/>
        </authorList>
    </citation>
    <scope>IDENTIFICATION</scope>
</reference>
<sequence length="94" mass="10191">MMAETGGAPISTDTPETSICPKLSKKPICTPVTYNNPGDNLCRLVSMFLLFLDTLHSIEMESNKNSSEMLRTKSKLGYSNVSDSQVSESGFPIG</sequence>
<feature type="region of interest" description="Disordered" evidence="1">
    <location>
        <begin position="1"/>
        <end position="26"/>
    </location>
</feature>